<dbReference type="Proteomes" id="UP000230821">
    <property type="component" value="Unassembled WGS sequence"/>
</dbReference>
<dbReference type="AlphaFoldDB" id="A0A2G6KGG2"/>
<dbReference type="EMBL" id="PDSK01000088">
    <property type="protein sequence ID" value="PIE34480.1"/>
    <property type="molecule type" value="Genomic_DNA"/>
</dbReference>
<evidence type="ECO:0008006" key="3">
    <source>
        <dbReference type="Google" id="ProtNLM"/>
    </source>
</evidence>
<comment type="caution">
    <text evidence="1">The sequence shown here is derived from an EMBL/GenBank/DDBJ whole genome shotgun (WGS) entry which is preliminary data.</text>
</comment>
<proteinExistence type="predicted"/>
<name>A0A2G6KGG2_9BACT</name>
<evidence type="ECO:0000313" key="1">
    <source>
        <dbReference type="EMBL" id="PIE34480.1"/>
    </source>
</evidence>
<accession>A0A2G6KGG2</accession>
<sequence>MDDLIQSDYDIVIPGSICPVFGNVDTTFSNVIPCVKPGGFIILDDGYLPDDSELQNDVYLNRSAQANRLAPGRDHRRIPI</sequence>
<organism evidence="1 2">
    <name type="scientific">candidate division KSB3 bacterium</name>
    <dbReference type="NCBI Taxonomy" id="2044937"/>
    <lineage>
        <taxon>Bacteria</taxon>
        <taxon>candidate division KSB3</taxon>
    </lineage>
</organism>
<protein>
    <recommendedName>
        <fullName evidence="3">Methyltransferase</fullName>
    </recommendedName>
</protein>
<evidence type="ECO:0000313" key="2">
    <source>
        <dbReference type="Proteomes" id="UP000230821"/>
    </source>
</evidence>
<dbReference type="SUPFAM" id="SSF53335">
    <property type="entry name" value="S-adenosyl-L-methionine-dependent methyltransferases"/>
    <property type="match status" value="1"/>
</dbReference>
<reference evidence="1 2" key="1">
    <citation type="submission" date="2017-10" db="EMBL/GenBank/DDBJ databases">
        <title>Novel microbial diversity and functional potential in the marine mammal oral microbiome.</title>
        <authorList>
            <person name="Dudek N.K."/>
            <person name="Sun C.L."/>
            <person name="Burstein D."/>
            <person name="Kantor R.S."/>
            <person name="Aliaga Goltsman D.S."/>
            <person name="Bik E.M."/>
            <person name="Thomas B.C."/>
            <person name="Banfield J.F."/>
            <person name="Relman D.A."/>
        </authorList>
    </citation>
    <scope>NUCLEOTIDE SEQUENCE [LARGE SCALE GENOMIC DNA]</scope>
    <source>
        <strain evidence="1">DOLJORAL78_47_16</strain>
    </source>
</reference>
<gene>
    <name evidence="1" type="ORF">CSA56_07620</name>
</gene>
<dbReference type="InterPro" id="IPR029063">
    <property type="entry name" value="SAM-dependent_MTases_sf"/>
</dbReference>